<sequence>MKSSDASTEIRVAVLGEWVPSPLADLLALQRAEEPETATALIGCSVTAQAQELPHDNFDLALSTAAWEWPGWVCEPLWHDTLAVAVAKRSHLLSYREVPRQELLKQPLICAQSTADEPWHAVAQRLFEDELRGREQVVSTFDMAMTLVAAGYGIAFAPVARLASYLCRGIAARPLAGSPAIVMAYLLRPCTSLTEPQERFARRARSVS</sequence>
<keyword evidence="7" id="KW-1185">Reference proteome</keyword>
<evidence type="ECO:0000259" key="5">
    <source>
        <dbReference type="Pfam" id="PF03466"/>
    </source>
</evidence>
<evidence type="ECO:0000313" key="7">
    <source>
        <dbReference type="Proteomes" id="UP000270216"/>
    </source>
</evidence>
<keyword evidence="3" id="KW-0238">DNA-binding</keyword>
<comment type="caution">
    <text evidence="6">The sequence shown here is derived from an EMBL/GenBank/DDBJ whole genome shotgun (WGS) entry which is preliminary data.</text>
</comment>
<dbReference type="Gene3D" id="3.40.190.10">
    <property type="entry name" value="Periplasmic binding protein-like II"/>
    <property type="match status" value="2"/>
</dbReference>
<organism evidence="6 7">
    <name type="scientific">Pandoraea apista</name>
    <dbReference type="NCBI Taxonomy" id="93218"/>
    <lineage>
        <taxon>Bacteria</taxon>
        <taxon>Pseudomonadati</taxon>
        <taxon>Pseudomonadota</taxon>
        <taxon>Betaproteobacteria</taxon>
        <taxon>Burkholderiales</taxon>
        <taxon>Burkholderiaceae</taxon>
        <taxon>Pandoraea</taxon>
    </lineage>
</organism>
<keyword evidence="2" id="KW-0805">Transcription regulation</keyword>
<proteinExistence type="inferred from homology"/>
<reference evidence="6 7" key="1">
    <citation type="submission" date="2018-12" db="EMBL/GenBank/DDBJ databases">
        <title>Whole genome sequence of a Pandoraea apista isolate from a patient with cystic fibrosis.</title>
        <authorList>
            <person name="Kenna D.T."/>
            <person name="Turton J.F."/>
        </authorList>
    </citation>
    <scope>NUCLEOTIDE SEQUENCE [LARGE SCALE GENOMIC DNA]</scope>
    <source>
        <strain evidence="6 7">Pa13324</strain>
    </source>
</reference>
<feature type="domain" description="LysR substrate-binding" evidence="5">
    <location>
        <begin position="6"/>
        <end position="202"/>
    </location>
</feature>
<dbReference type="EMBL" id="RWHX01000020">
    <property type="protein sequence ID" value="RSK80700.1"/>
    <property type="molecule type" value="Genomic_DNA"/>
</dbReference>
<gene>
    <name evidence="6" type="ORF">EJE83_12700</name>
</gene>
<comment type="similarity">
    <text evidence="1">Belongs to the LysR transcriptional regulatory family.</text>
</comment>
<dbReference type="PANTHER" id="PTHR30346">
    <property type="entry name" value="TRANSCRIPTIONAL DUAL REGULATOR HCAR-RELATED"/>
    <property type="match status" value="1"/>
</dbReference>
<evidence type="ECO:0000313" key="6">
    <source>
        <dbReference type="EMBL" id="RSK80700.1"/>
    </source>
</evidence>
<evidence type="ECO:0000256" key="3">
    <source>
        <dbReference type="ARBA" id="ARBA00023125"/>
    </source>
</evidence>
<name>A0ABX9ZP29_9BURK</name>
<accession>A0ABX9ZP29</accession>
<protein>
    <submittedName>
        <fullName evidence="6">LysR family transcriptional regulator</fullName>
    </submittedName>
</protein>
<dbReference type="Proteomes" id="UP000270216">
    <property type="component" value="Unassembled WGS sequence"/>
</dbReference>
<evidence type="ECO:0000256" key="1">
    <source>
        <dbReference type="ARBA" id="ARBA00009437"/>
    </source>
</evidence>
<evidence type="ECO:0000256" key="4">
    <source>
        <dbReference type="ARBA" id="ARBA00023163"/>
    </source>
</evidence>
<dbReference type="Pfam" id="PF03466">
    <property type="entry name" value="LysR_substrate"/>
    <property type="match status" value="1"/>
</dbReference>
<keyword evidence="4" id="KW-0804">Transcription</keyword>
<dbReference type="RefSeq" id="WP_006411712.1">
    <property type="nucleotide sequence ID" value="NZ_PYYA01000022.1"/>
</dbReference>
<dbReference type="SUPFAM" id="SSF53850">
    <property type="entry name" value="Periplasmic binding protein-like II"/>
    <property type="match status" value="1"/>
</dbReference>
<dbReference type="PANTHER" id="PTHR30346:SF0">
    <property type="entry name" value="HCA OPERON TRANSCRIPTIONAL ACTIVATOR HCAR"/>
    <property type="match status" value="1"/>
</dbReference>
<dbReference type="InterPro" id="IPR005119">
    <property type="entry name" value="LysR_subst-bd"/>
</dbReference>
<evidence type="ECO:0000256" key="2">
    <source>
        <dbReference type="ARBA" id="ARBA00023015"/>
    </source>
</evidence>